<feature type="compositionally biased region" description="Basic residues" evidence="1">
    <location>
        <begin position="36"/>
        <end position="47"/>
    </location>
</feature>
<dbReference type="EMBL" id="BPVZ01000067">
    <property type="protein sequence ID" value="GKV24871.1"/>
    <property type="molecule type" value="Genomic_DNA"/>
</dbReference>
<reference evidence="2 3" key="1">
    <citation type="journal article" date="2021" name="Commun. Biol.">
        <title>The genome of Shorea leprosula (Dipterocarpaceae) highlights the ecological relevance of drought in aseasonal tropical rainforests.</title>
        <authorList>
            <person name="Ng K.K.S."/>
            <person name="Kobayashi M.J."/>
            <person name="Fawcett J.A."/>
            <person name="Hatakeyama M."/>
            <person name="Paape T."/>
            <person name="Ng C.H."/>
            <person name="Ang C.C."/>
            <person name="Tnah L.H."/>
            <person name="Lee C.T."/>
            <person name="Nishiyama T."/>
            <person name="Sese J."/>
            <person name="O'Brien M.J."/>
            <person name="Copetti D."/>
            <person name="Mohd Noor M.I."/>
            <person name="Ong R.C."/>
            <person name="Putra M."/>
            <person name="Sireger I.Z."/>
            <person name="Indrioko S."/>
            <person name="Kosugi Y."/>
            <person name="Izuno A."/>
            <person name="Isagi Y."/>
            <person name="Lee S.L."/>
            <person name="Shimizu K.K."/>
        </authorList>
    </citation>
    <scope>NUCLEOTIDE SEQUENCE [LARGE SCALE GENOMIC DNA]</scope>
    <source>
        <strain evidence="2">214</strain>
    </source>
</reference>
<feature type="region of interest" description="Disordered" evidence="1">
    <location>
        <begin position="1"/>
        <end position="47"/>
    </location>
</feature>
<protein>
    <submittedName>
        <fullName evidence="2">Uncharacterized protein</fullName>
    </submittedName>
</protein>
<organism evidence="2 3">
    <name type="scientific">Rubroshorea leprosula</name>
    <dbReference type="NCBI Taxonomy" id="152421"/>
    <lineage>
        <taxon>Eukaryota</taxon>
        <taxon>Viridiplantae</taxon>
        <taxon>Streptophyta</taxon>
        <taxon>Embryophyta</taxon>
        <taxon>Tracheophyta</taxon>
        <taxon>Spermatophyta</taxon>
        <taxon>Magnoliopsida</taxon>
        <taxon>eudicotyledons</taxon>
        <taxon>Gunneridae</taxon>
        <taxon>Pentapetalae</taxon>
        <taxon>rosids</taxon>
        <taxon>malvids</taxon>
        <taxon>Malvales</taxon>
        <taxon>Dipterocarpaceae</taxon>
        <taxon>Rubroshorea</taxon>
    </lineage>
</organism>
<keyword evidence="3" id="KW-1185">Reference proteome</keyword>
<evidence type="ECO:0000313" key="3">
    <source>
        <dbReference type="Proteomes" id="UP001054252"/>
    </source>
</evidence>
<dbReference type="AlphaFoldDB" id="A0AAV5KK39"/>
<evidence type="ECO:0000313" key="2">
    <source>
        <dbReference type="EMBL" id="GKV24871.1"/>
    </source>
</evidence>
<evidence type="ECO:0000256" key="1">
    <source>
        <dbReference type="SAM" id="MobiDB-lite"/>
    </source>
</evidence>
<sequence length="47" mass="5097">MGGGSWGARRVQRVGGQSIGEEQKQKHAAGEEEKKGKRKRKSNSSLS</sequence>
<dbReference type="Proteomes" id="UP001054252">
    <property type="component" value="Unassembled WGS sequence"/>
</dbReference>
<gene>
    <name evidence="2" type="ORF">SLEP1_g34419</name>
</gene>
<proteinExistence type="predicted"/>
<comment type="caution">
    <text evidence="2">The sequence shown here is derived from an EMBL/GenBank/DDBJ whole genome shotgun (WGS) entry which is preliminary data.</text>
</comment>
<name>A0AAV5KK39_9ROSI</name>
<accession>A0AAV5KK39</accession>
<feature type="compositionally biased region" description="Basic and acidic residues" evidence="1">
    <location>
        <begin position="21"/>
        <end position="35"/>
    </location>
</feature>